<organism evidence="2 3">
    <name type="scientific">Mangrovibacillus cuniculi</name>
    <dbReference type="NCBI Taxonomy" id="2593652"/>
    <lineage>
        <taxon>Bacteria</taxon>
        <taxon>Bacillati</taxon>
        <taxon>Bacillota</taxon>
        <taxon>Bacilli</taxon>
        <taxon>Bacillales</taxon>
        <taxon>Bacillaceae</taxon>
        <taxon>Mangrovibacillus</taxon>
    </lineage>
</organism>
<evidence type="ECO:0000256" key="1">
    <source>
        <dbReference type="SAM" id="Phobius"/>
    </source>
</evidence>
<feature type="transmembrane region" description="Helical" evidence="1">
    <location>
        <begin position="151"/>
        <end position="170"/>
    </location>
</feature>
<dbReference type="KEGG" id="mcui:G8O30_00725"/>
<dbReference type="RefSeq" id="WP_239673110.1">
    <property type="nucleotide sequence ID" value="NZ_CP049742.1"/>
</dbReference>
<protein>
    <submittedName>
        <fullName evidence="2">Uncharacterized protein</fullName>
    </submittedName>
</protein>
<feature type="transmembrane region" description="Helical" evidence="1">
    <location>
        <begin position="85"/>
        <end position="107"/>
    </location>
</feature>
<keyword evidence="1" id="KW-0472">Membrane</keyword>
<keyword evidence="1" id="KW-1133">Transmembrane helix</keyword>
<dbReference type="Proteomes" id="UP000593626">
    <property type="component" value="Chromosome"/>
</dbReference>
<keyword evidence="1" id="KW-0812">Transmembrane</keyword>
<feature type="transmembrane region" description="Helical" evidence="1">
    <location>
        <begin position="56"/>
        <end position="79"/>
    </location>
</feature>
<keyword evidence="3" id="KW-1185">Reference proteome</keyword>
<feature type="transmembrane region" description="Helical" evidence="1">
    <location>
        <begin position="114"/>
        <end position="131"/>
    </location>
</feature>
<feature type="transmembrane region" description="Helical" evidence="1">
    <location>
        <begin position="27"/>
        <end position="44"/>
    </location>
</feature>
<reference evidence="2 3" key="1">
    <citation type="submission" date="2019-07" db="EMBL/GenBank/DDBJ databases">
        <title>Genome sequence of 2 isolates from Red Sea Mangroves.</title>
        <authorList>
            <person name="Sefrji F."/>
            <person name="Michoud G."/>
            <person name="Merlino G."/>
            <person name="Daffonchio D."/>
        </authorList>
    </citation>
    <scope>NUCLEOTIDE SEQUENCE [LARGE SCALE GENOMIC DNA]</scope>
    <source>
        <strain evidence="2 3">R1DC41</strain>
    </source>
</reference>
<evidence type="ECO:0000313" key="3">
    <source>
        <dbReference type="Proteomes" id="UP000593626"/>
    </source>
</evidence>
<dbReference type="EMBL" id="CP049742">
    <property type="protein sequence ID" value="QPC45602.1"/>
    <property type="molecule type" value="Genomic_DNA"/>
</dbReference>
<dbReference type="NCBIfam" id="NF041644">
    <property type="entry name" value="CBO0543_fam"/>
    <property type="match status" value="1"/>
</dbReference>
<name>A0A7S8C8Z2_9BACI</name>
<proteinExistence type="predicted"/>
<evidence type="ECO:0000313" key="2">
    <source>
        <dbReference type="EMBL" id="QPC45602.1"/>
    </source>
</evidence>
<dbReference type="AlphaFoldDB" id="A0A7S8C8Z2"/>
<sequence length="176" mass="20785">MEEIIELRRELFSIVYSNWKENTLFTPQWWILLIIVIGLWFIWWKLVDKSRLMEVCFLGTVVGIVSTLLNSIGIELVLWGFPNQLFSLVKTFNLLDLTFIPITYMLLYQYFTRWLPYSIAVIIFGLLGSFIGQPLFTMLGIYETINWEYVYSFPVYLLIGFVGKLVVSFAKKHQTR</sequence>
<accession>A0A7S8C8Z2</accession>
<gene>
    <name evidence="2" type="ORF">G8O30_00725</name>
</gene>
<dbReference type="InterPro" id="IPR048147">
    <property type="entry name" value="CBO0543-like"/>
</dbReference>